<feature type="region of interest" description="Disordered" evidence="1">
    <location>
        <begin position="153"/>
        <end position="189"/>
    </location>
</feature>
<feature type="region of interest" description="Disordered" evidence="1">
    <location>
        <begin position="423"/>
        <end position="458"/>
    </location>
</feature>
<gene>
    <name evidence="2" type="primary">AVEN_204854_1</name>
    <name evidence="2" type="ORF">CEXT_454991</name>
</gene>
<dbReference type="AlphaFoldDB" id="A0AAV4PH53"/>
<proteinExistence type="predicted"/>
<feature type="compositionally biased region" description="Low complexity" evidence="1">
    <location>
        <begin position="444"/>
        <end position="454"/>
    </location>
</feature>
<reference evidence="2 3" key="1">
    <citation type="submission" date="2021-06" db="EMBL/GenBank/DDBJ databases">
        <title>Caerostris extrusa draft genome.</title>
        <authorList>
            <person name="Kono N."/>
            <person name="Arakawa K."/>
        </authorList>
    </citation>
    <scope>NUCLEOTIDE SEQUENCE [LARGE SCALE GENOMIC DNA]</scope>
</reference>
<feature type="compositionally biased region" description="Basic residues" evidence="1">
    <location>
        <begin position="165"/>
        <end position="177"/>
    </location>
</feature>
<evidence type="ECO:0000313" key="2">
    <source>
        <dbReference type="EMBL" id="GIX95738.1"/>
    </source>
</evidence>
<feature type="compositionally biased region" description="Polar residues" evidence="1">
    <location>
        <begin position="430"/>
        <end position="442"/>
    </location>
</feature>
<evidence type="ECO:0000256" key="1">
    <source>
        <dbReference type="SAM" id="MobiDB-lite"/>
    </source>
</evidence>
<keyword evidence="3" id="KW-1185">Reference proteome</keyword>
<organism evidence="2 3">
    <name type="scientific">Caerostris extrusa</name>
    <name type="common">Bark spider</name>
    <name type="synonym">Caerostris bankana</name>
    <dbReference type="NCBI Taxonomy" id="172846"/>
    <lineage>
        <taxon>Eukaryota</taxon>
        <taxon>Metazoa</taxon>
        <taxon>Ecdysozoa</taxon>
        <taxon>Arthropoda</taxon>
        <taxon>Chelicerata</taxon>
        <taxon>Arachnida</taxon>
        <taxon>Araneae</taxon>
        <taxon>Araneomorphae</taxon>
        <taxon>Entelegynae</taxon>
        <taxon>Araneoidea</taxon>
        <taxon>Araneidae</taxon>
        <taxon>Caerostris</taxon>
    </lineage>
</organism>
<sequence length="549" mass="62099">MVQKVCVLSDSRSSMELRISQMLSFNYISCLFFVLLWSSVASDSSLKNHRIEKRQDGSFLFFGGWRPLRPRNPFLHGAASTHDILSALPNSYDPAASFYTHALPTQYHKDIYKLHQAVIHTKELPLSPLHLPIESVKPVEVVQISLQSLQQGGQNYGFSNGNGYGRRRPSHNRKSGYRRPPQSRKPVQSPVQFEYVTLPKAAPIISQNHPKEIEITPIQVPQHNLPIEEVIDVKNIQIVEVPSIVPYDIQEKQPRKHQAPPQVKSNHIQIQPEIEAELVKLSDEDLKTLLSTFQGFDKNQHEVLKYLPLSNIGHVKDDNIQLVVSLPESGHNHGGKAGGGGNYESQNSKYQSGGHEHRKQPQAEAYSSKDTDSYEQDSGSYKNGGHNNGGYQIEEQRSNQAHYEQENYQNLEEQQQGYNQQEYGEQQGYHSASQRQHQSAGGEQQYSKSKQTSKSHLEREPVLAIEIQHGQTIEDAIKSLDRETLQKLGTHGKNGIEIEVVEVPIDDYTLESKKTETVVSPTNSTVLIKAKNRRQKNHNSITKKHFCVL</sequence>
<comment type="caution">
    <text evidence="2">The sequence shown here is derived from an EMBL/GenBank/DDBJ whole genome shotgun (WGS) entry which is preliminary data.</text>
</comment>
<accession>A0AAV4PH53</accession>
<feature type="region of interest" description="Disordered" evidence="1">
    <location>
        <begin position="326"/>
        <end position="392"/>
    </location>
</feature>
<evidence type="ECO:0000313" key="3">
    <source>
        <dbReference type="Proteomes" id="UP001054945"/>
    </source>
</evidence>
<dbReference type="EMBL" id="BPLR01004556">
    <property type="protein sequence ID" value="GIX95738.1"/>
    <property type="molecule type" value="Genomic_DNA"/>
</dbReference>
<name>A0AAV4PH53_CAEEX</name>
<protein>
    <submittedName>
        <fullName evidence="2">Uncharacterized protein</fullName>
    </submittedName>
</protein>
<dbReference type="Proteomes" id="UP001054945">
    <property type="component" value="Unassembled WGS sequence"/>
</dbReference>